<feature type="domain" description="C2H2-type" evidence="11">
    <location>
        <begin position="16"/>
        <end position="43"/>
    </location>
</feature>
<dbReference type="FunFam" id="3.30.160.60:FF:000340">
    <property type="entry name" value="zinc finger protein 473 isoform X1"/>
    <property type="match status" value="1"/>
</dbReference>
<proteinExistence type="predicted"/>
<dbReference type="FunFam" id="3.30.160.60:FF:000322">
    <property type="entry name" value="GDNF-inducible zinc finger protein 1"/>
    <property type="match status" value="1"/>
</dbReference>
<dbReference type="GO" id="GO:0008270">
    <property type="term" value="F:zinc ion binding"/>
    <property type="evidence" value="ECO:0007669"/>
    <property type="project" value="UniProtKB-KW"/>
</dbReference>
<dbReference type="GO" id="GO:0000981">
    <property type="term" value="F:DNA-binding transcription factor activity, RNA polymerase II-specific"/>
    <property type="evidence" value="ECO:0007669"/>
    <property type="project" value="TreeGrafter"/>
</dbReference>
<keyword evidence="4 10" id="KW-0863">Zinc-finger</keyword>
<keyword evidence="5" id="KW-0862">Zinc</keyword>
<dbReference type="InterPro" id="IPR050527">
    <property type="entry name" value="Snail/Krueppel_Znf"/>
</dbReference>
<sequence length="192" mass="22476">MLFVLMAHQALMEKRHVCSECGKTFKFLSLLSTHKRRHQDDRPFSCMYCNSTFKLEWNLKAHARAHFSTLPPRRIRFCTCCNQTLPLPLYNRHVRPFRCDECGAAYALKHRLAVHSVKHSQLTRFNCSICGRPFKYKNARKTHEAVHFPLADNNTTCPVPGCMRGFRHRSSRNRHMKTVHNETTLAESDAYR</sequence>
<dbReference type="GO" id="GO:0005634">
    <property type="term" value="C:nucleus"/>
    <property type="evidence" value="ECO:0007669"/>
    <property type="project" value="UniProtKB-SubCell"/>
</dbReference>
<dbReference type="PROSITE" id="PS50157">
    <property type="entry name" value="ZINC_FINGER_C2H2_2"/>
    <property type="match status" value="5"/>
</dbReference>
<keyword evidence="8" id="KW-0804">Transcription</keyword>
<organism evidence="12">
    <name type="scientific">Lotharella oceanica</name>
    <dbReference type="NCBI Taxonomy" id="641309"/>
    <lineage>
        <taxon>Eukaryota</taxon>
        <taxon>Sar</taxon>
        <taxon>Rhizaria</taxon>
        <taxon>Cercozoa</taxon>
        <taxon>Chlorarachniophyceae</taxon>
        <taxon>Lotharella</taxon>
    </lineage>
</organism>
<feature type="domain" description="C2H2-type" evidence="11">
    <location>
        <begin position="44"/>
        <end position="71"/>
    </location>
</feature>
<feature type="domain" description="C2H2-type" evidence="11">
    <location>
        <begin position="125"/>
        <end position="147"/>
    </location>
</feature>
<dbReference type="Pfam" id="PF00096">
    <property type="entry name" value="zf-C2H2"/>
    <property type="match status" value="2"/>
</dbReference>
<keyword evidence="9" id="KW-0539">Nucleus</keyword>
<evidence type="ECO:0000256" key="5">
    <source>
        <dbReference type="ARBA" id="ARBA00022833"/>
    </source>
</evidence>
<evidence type="ECO:0000256" key="7">
    <source>
        <dbReference type="ARBA" id="ARBA00023125"/>
    </source>
</evidence>
<dbReference type="PROSITE" id="PS00028">
    <property type="entry name" value="ZINC_FINGER_C2H2_1"/>
    <property type="match status" value="4"/>
</dbReference>
<keyword evidence="3" id="KW-0677">Repeat</keyword>
<dbReference type="InterPro" id="IPR013087">
    <property type="entry name" value="Znf_C2H2_type"/>
</dbReference>
<evidence type="ECO:0000259" key="11">
    <source>
        <dbReference type="PROSITE" id="PS50157"/>
    </source>
</evidence>
<name>A0A7S2XHY5_9EUKA</name>
<feature type="domain" description="C2H2-type" evidence="11">
    <location>
        <begin position="97"/>
        <end position="124"/>
    </location>
</feature>
<comment type="subcellular location">
    <subcellularLocation>
        <location evidence="1">Nucleus</location>
    </subcellularLocation>
</comment>
<evidence type="ECO:0000256" key="3">
    <source>
        <dbReference type="ARBA" id="ARBA00022737"/>
    </source>
</evidence>
<keyword evidence="2" id="KW-0479">Metal-binding</keyword>
<feature type="domain" description="C2H2-type" evidence="11">
    <location>
        <begin position="155"/>
        <end position="185"/>
    </location>
</feature>
<dbReference type="PANTHER" id="PTHR24388:SF50">
    <property type="entry name" value="ZINC FINGER PROTEIN 646"/>
    <property type="match status" value="1"/>
</dbReference>
<protein>
    <recommendedName>
        <fullName evidence="11">C2H2-type domain-containing protein</fullName>
    </recommendedName>
</protein>
<evidence type="ECO:0000256" key="4">
    <source>
        <dbReference type="ARBA" id="ARBA00022771"/>
    </source>
</evidence>
<dbReference type="InterPro" id="IPR036236">
    <property type="entry name" value="Znf_C2H2_sf"/>
</dbReference>
<evidence type="ECO:0000256" key="9">
    <source>
        <dbReference type="ARBA" id="ARBA00023242"/>
    </source>
</evidence>
<reference evidence="12" key="1">
    <citation type="submission" date="2021-01" db="EMBL/GenBank/DDBJ databases">
        <authorList>
            <person name="Corre E."/>
            <person name="Pelletier E."/>
            <person name="Niang G."/>
            <person name="Scheremetjew M."/>
            <person name="Finn R."/>
            <person name="Kale V."/>
            <person name="Holt S."/>
            <person name="Cochrane G."/>
            <person name="Meng A."/>
            <person name="Brown T."/>
            <person name="Cohen L."/>
        </authorList>
    </citation>
    <scope>NUCLEOTIDE SEQUENCE</scope>
    <source>
        <strain evidence="12">CCMP622</strain>
    </source>
</reference>
<accession>A0A7S2XHY5</accession>
<dbReference type="Gene3D" id="3.30.160.60">
    <property type="entry name" value="Classic Zinc Finger"/>
    <property type="match status" value="4"/>
</dbReference>
<evidence type="ECO:0000256" key="10">
    <source>
        <dbReference type="PROSITE-ProRule" id="PRU00042"/>
    </source>
</evidence>
<dbReference type="SMART" id="SM00355">
    <property type="entry name" value="ZnF_C2H2"/>
    <property type="match status" value="5"/>
</dbReference>
<evidence type="ECO:0000313" key="12">
    <source>
        <dbReference type="EMBL" id="CAD9774168.1"/>
    </source>
</evidence>
<evidence type="ECO:0000256" key="8">
    <source>
        <dbReference type="ARBA" id="ARBA00023163"/>
    </source>
</evidence>
<dbReference type="GO" id="GO:0000978">
    <property type="term" value="F:RNA polymerase II cis-regulatory region sequence-specific DNA binding"/>
    <property type="evidence" value="ECO:0007669"/>
    <property type="project" value="TreeGrafter"/>
</dbReference>
<dbReference type="AlphaFoldDB" id="A0A7S2XHY5"/>
<evidence type="ECO:0000256" key="6">
    <source>
        <dbReference type="ARBA" id="ARBA00023015"/>
    </source>
</evidence>
<dbReference type="PANTHER" id="PTHR24388">
    <property type="entry name" value="ZINC FINGER PROTEIN"/>
    <property type="match status" value="1"/>
</dbReference>
<keyword evidence="6" id="KW-0805">Transcription regulation</keyword>
<keyword evidence="7" id="KW-0238">DNA-binding</keyword>
<evidence type="ECO:0000256" key="1">
    <source>
        <dbReference type="ARBA" id="ARBA00004123"/>
    </source>
</evidence>
<gene>
    <name evidence="12" type="ORF">LSP00402_LOCUS18161</name>
</gene>
<dbReference type="SUPFAM" id="SSF57667">
    <property type="entry name" value="beta-beta-alpha zinc fingers"/>
    <property type="match status" value="2"/>
</dbReference>
<dbReference type="EMBL" id="HBHP01029445">
    <property type="protein sequence ID" value="CAD9774168.1"/>
    <property type="molecule type" value="Transcribed_RNA"/>
</dbReference>
<evidence type="ECO:0000256" key="2">
    <source>
        <dbReference type="ARBA" id="ARBA00022723"/>
    </source>
</evidence>